<dbReference type="PANTHER" id="PTHR43445:SF3">
    <property type="entry name" value="UDP-N-ACETYLMURAMATE--L-ALANINE LIGASE"/>
    <property type="match status" value="1"/>
</dbReference>
<evidence type="ECO:0000256" key="14">
    <source>
        <dbReference type="HAMAP-Rule" id="MF_00046"/>
    </source>
</evidence>
<comment type="pathway">
    <text evidence="2 14">Cell wall biogenesis; peptidoglycan biosynthesis.</text>
</comment>
<dbReference type="Pfam" id="PF08245">
    <property type="entry name" value="Mur_ligase_M"/>
    <property type="match status" value="1"/>
</dbReference>
<keyword evidence="9 14" id="KW-0133">Cell shape</keyword>
<comment type="function">
    <text evidence="14">Cell wall formation.</text>
</comment>
<evidence type="ECO:0000259" key="15">
    <source>
        <dbReference type="Pfam" id="PF01225"/>
    </source>
</evidence>
<dbReference type="InterPro" id="IPR005758">
    <property type="entry name" value="UDP-N-AcMur_Ala_ligase_MurC"/>
</dbReference>
<evidence type="ECO:0000256" key="10">
    <source>
        <dbReference type="ARBA" id="ARBA00022984"/>
    </source>
</evidence>
<keyword evidence="19" id="KW-1185">Reference proteome</keyword>
<keyword evidence="8 14" id="KW-0067">ATP-binding</keyword>
<evidence type="ECO:0000256" key="9">
    <source>
        <dbReference type="ARBA" id="ARBA00022960"/>
    </source>
</evidence>
<feature type="domain" description="Mur ligase N-terminal catalytic" evidence="15">
    <location>
        <begin position="11"/>
        <end position="115"/>
    </location>
</feature>
<dbReference type="Gene3D" id="3.90.190.20">
    <property type="entry name" value="Mur ligase, C-terminal domain"/>
    <property type="match status" value="1"/>
</dbReference>
<dbReference type="GO" id="GO:0009252">
    <property type="term" value="P:peptidoglycan biosynthetic process"/>
    <property type="evidence" value="ECO:0007669"/>
    <property type="project" value="UniProtKB-UniRule"/>
</dbReference>
<dbReference type="InterPro" id="IPR050061">
    <property type="entry name" value="MurCDEF_pg_biosynth"/>
</dbReference>
<name>A0A4R3KX42_9SPHI</name>
<keyword evidence="12 14" id="KW-0961">Cell wall biogenesis/degradation</keyword>
<dbReference type="PANTHER" id="PTHR43445">
    <property type="entry name" value="UDP-N-ACETYLMURAMATE--L-ALANINE LIGASE-RELATED"/>
    <property type="match status" value="1"/>
</dbReference>
<reference evidence="18 19" key="1">
    <citation type="submission" date="2019-03" db="EMBL/GenBank/DDBJ databases">
        <title>Genomic Encyclopedia of Type Strains, Phase IV (KMG-IV): sequencing the most valuable type-strain genomes for metagenomic binning, comparative biology and taxonomic classification.</title>
        <authorList>
            <person name="Goeker M."/>
        </authorList>
    </citation>
    <scope>NUCLEOTIDE SEQUENCE [LARGE SCALE GENOMIC DNA]</scope>
    <source>
        <strain evidence="18 19">DSM 21100</strain>
    </source>
</reference>
<evidence type="ECO:0000256" key="13">
    <source>
        <dbReference type="ARBA" id="ARBA00047833"/>
    </source>
</evidence>
<dbReference type="GO" id="GO:0051301">
    <property type="term" value="P:cell division"/>
    <property type="evidence" value="ECO:0007669"/>
    <property type="project" value="UniProtKB-KW"/>
</dbReference>
<evidence type="ECO:0000259" key="17">
    <source>
        <dbReference type="Pfam" id="PF08245"/>
    </source>
</evidence>
<proteinExistence type="inferred from homology"/>
<dbReference type="InterPro" id="IPR036565">
    <property type="entry name" value="Mur-like_cat_sf"/>
</dbReference>
<keyword evidence="7 14" id="KW-0547">Nucleotide-binding</keyword>
<dbReference type="UniPathway" id="UPA00219"/>
<dbReference type="HAMAP" id="MF_00046">
    <property type="entry name" value="MurC"/>
    <property type="match status" value="1"/>
</dbReference>
<accession>A0A4R3KX42</accession>
<evidence type="ECO:0000256" key="3">
    <source>
        <dbReference type="ARBA" id="ARBA00012211"/>
    </source>
</evidence>
<evidence type="ECO:0000256" key="4">
    <source>
        <dbReference type="ARBA" id="ARBA00022490"/>
    </source>
</evidence>
<comment type="caution">
    <text evidence="18">The sequence shown here is derived from an EMBL/GenBank/DDBJ whole genome shotgun (WGS) entry which is preliminary data.</text>
</comment>
<organism evidence="18 19">
    <name type="scientific">Anseongella ginsenosidimutans</name>
    <dbReference type="NCBI Taxonomy" id="496056"/>
    <lineage>
        <taxon>Bacteria</taxon>
        <taxon>Pseudomonadati</taxon>
        <taxon>Bacteroidota</taxon>
        <taxon>Sphingobacteriia</taxon>
        <taxon>Sphingobacteriales</taxon>
        <taxon>Sphingobacteriaceae</taxon>
        <taxon>Anseongella</taxon>
    </lineage>
</organism>
<dbReference type="Proteomes" id="UP000295807">
    <property type="component" value="Unassembled WGS sequence"/>
</dbReference>
<dbReference type="Gene3D" id="3.40.1190.10">
    <property type="entry name" value="Mur-like, catalytic domain"/>
    <property type="match status" value="1"/>
</dbReference>
<dbReference type="EC" id="6.3.2.8" evidence="3 14"/>
<sequence length="456" mass="50450">MNAVLSHINNVYLVGIGGIGMSGLARYFKRKGCEVAGYDKTPGPLTRELEAEGISIIYDDDSTLIVPPFDGENAREDTLIIYTPAVPAESEIIRFFREAGYQLHKRSGVLGLLSKDMHTIAVAGTHGKTSTSAMIAHILKHSGHDCSAFIGGIMTNYKSNVLFGRQNTLVAEADEFDRSFLALHPDIAVITSMDADHLDIYGDKSRLEESFSLFAGQLHRSGVLIRKSGLPLSQPALIYALHPGKGIDAAAGNIRIENGDYVFDYDGNVLIENIRMIFPGSHNVENAVAAITAALQLDIAPGRIKLALEAFRGIKRRFEYVIREPELVFIDDYAHHPRELDACINSVRQLYPGRKLTMIFQPHLFSRTRDFADEFAASLGKVDELILLDIYPAREKPIEGVNSSMLLDKIPLKNKRLSSREEIFSHVNRMETDVLVTAGAGDIDRLVTPLKKHLLL</sequence>
<evidence type="ECO:0000256" key="2">
    <source>
        <dbReference type="ARBA" id="ARBA00004752"/>
    </source>
</evidence>
<dbReference type="InterPro" id="IPR013221">
    <property type="entry name" value="Mur_ligase_cen"/>
</dbReference>
<dbReference type="SUPFAM" id="SSF51984">
    <property type="entry name" value="MurCD N-terminal domain"/>
    <property type="match status" value="1"/>
</dbReference>
<dbReference type="InterPro" id="IPR036615">
    <property type="entry name" value="Mur_ligase_C_dom_sf"/>
</dbReference>
<dbReference type="Pfam" id="PF01225">
    <property type="entry name" value="Mur_ligase"/>
    <property type="match status" value="1"/>
</dbReference>
<keyword evidence="11 14" id="KW-0131">Cell cycle</keyword>
<evidence type="ECO:0000259" key="16">
    <source>
        <dbReference type="Pfam" id="PF02875"/>
    </source>
</evidence>
<evidence type="ECO:0000256" key="8">
    <source>
        <dbReference type="ARBA" id="ARBA00022840"/>
    </source>
</evidence>
<feature type="domain" description="Mur ligase central" evidence="17">
    <location>
        <begin position="122"/>
        <end position="294"/>
    </location>
</feature>
<protein>
    <recommendedName>
        <fullName evidence="3 14">UDP-N-acetylmuramate--L-alanine ligase</fullName>
        <ecNumber evidence="3 14">6.3.2.8</ecNumber>
    </recommendedName>
    <alternativeName>
        <fullName evidence="14">UDP-N-acetylmuramoyl-L-alanine synthetase</fullName>
    </alternativeName>
</protein>
<feature type="binding site" evidence="14">
    <location>
        <begin position="124"/>
        <end position="130"/>
    </location>
    <ligand>
        <name>ATP</name>
        <dbReference type="ChEBI" id="CHEBI:30616"/>
    </ligand>
</feature>
<dbReference type="GO" id="GO:0005524">
    <property type="term" value="F:ATP binding"/>
    <property type="evidence" value="ECO:0007669"/>
    <property type="project" value="UniProtKB-UniRule"/>
</dbReference>
<dbReference type="InterPro" id="IPR000713">
    <property type="entry name" value="Mur_ligase_N"/>
</dbReference>
<dbReference type="EMBL" id="SMAD01000001">
    <property type="protein sequence ID" value="TCS90379.1"/>
    <property type="molecule type" value="Genomic_DNA"/>
</dbReference>
<keyword evidence="4 14" id="KW-0963">Cytoplasm</keyword>
<dbReference type="GO" id="GO:0008360">
    <property type="term" value="P:regulation of cell shape"/>
    <property type="evidence" value="ECO:0007669"/>
    <property type="project" value="UniProtKB-KW"/>
</dbReference>
<evidence type="ECO:0000313" key="18">
    <source>
        <dbReference type="EMBL" id="TCS90379.1"/>
    </source>
</evidence>
<evidence type="ECO:0000256" key="5">
    <source>
        <dbReference type="ARBA" id="ARBA00022598"/>
    </source>
</evidence>
<dbReference type="SUPFAM" id="SSF53623">
    <property type="entry name" value="MurD-like peptide ligases, catalytic domain"/>
    <property type="match status" value="1"/>
</dbReference>
<keyword evidence="5 14" id="KW-0436">Ligase</keyword>
<dbReference type="GO" id="GO:0071555">
    <property type="term" value="P:cell wall organization"/>
    <property type="evidence" value="ECO:0007669"/>
    <property type="project" value="UniProtKB-KW"/>
</dbReference>
<keyword evidence="6 14" id="KW-0132">Cell division</keyword>
<keyword evidence="10 14" id="KW-0573">Peptidoglycan synthesis</keyword>
<dbReference type="AlphaFoldDB" id="A0A4R3KX42"/>
<evidence type="ECO:0000256" key="7">
    <source>
        <dbReference type="ARBA" id="ARBA00022741"/>
    </source>
</evidence>
<dbReference type="NCBIfam" id="TIGR01082">
    <property type="entry name" value="murC"/>
    <property type="match status" value="1"/>
</dbReference>
<dbReference type="SUPFAM" id="SSF53244">
    <property type="entry name" value="MurD-like peptide ligases, peptide-binding domain"/>
    <property type="match status" value="1"/>
</dbReference>
<dbReference type="GO" id="GO:0005737">
    <property type="term" value="C:cytoplasm"/>
    <property type="evidence" value="ECO:0007669"/>
    <property type="project" value="UniProtKB-SubCell"/>
</dbReference>
<dbReference type="RefSeq" id="WP_317127722.1">
    <property type="nucleotide sequence ID" value="NZ_CP042432.1"/>
</dbReference>
<dbReference type="Pfam" id="PF02875">
    <property type="entry name" value="Mur_ligase_C"/>
    <property type="match status" value="1"/>
</dbReference>
<evidence type="ECO:0000256" key="1">
    <source>
        <dbReference type="ARBA" id="ARBA00004496"/>
    </source>
</evidence>
<evidence type="ECO:0000256" key="6">
    <source>
        <dbReference type="ARBA" id="ARBA00022618"/>
    </source>
</evidence>
<gene>
    <name evidence="14" type="primary">murC</name>
    <name evidence="18" type="ORF">EDD80_101579</name>
</gene>
<evidence type="ECO:0000313" key="19">
    <source>
        <dbReference type="Proteomes" id="UP000295807"/>
    </source>
</evidence>
<evidence type="ECO:0000256" key="12">
    <source>
        <dbReference type="ARBA" id="ARBA00023316"/>
    </source>
</evidence>
<dbReference type="InterPro" id="IPR004101">
    <property type="entry name" value="Mur_ligase_C"/>
</dbReference>
<evidence type="ECO:0000256" key="11">
    <source>
        <dbReference type="ARBA" id="ARBA00023306"/>
    </source>
</evidence>
<comment type="catalytic activity">
    <reaction evidence="13 14">
        <text>UDP-N-acetyl-alpha-D-muramate + L-alanine + ATP = UDP-N-acetyl-alpha-D-muramoyl-L-alanine + ADP + phosphate + H(+)</text>
        <dbReference type="Rhea" id="RHEA:23372"/>
        <dbReference type="ChEBI" id="CHEBI:15378"/>
        <dbReference type="ChEBI" id="CHEBI:30616"/>
        <dbReference type="ChEBI" id="CHEBI:43474"/>
        <dbReference type="ChEBI" id="CHEBI:57972"/>
        <dbReference type="ChEBI" id="CHEBI:70757"/>
        <dbReference type="ChEBI" id="CHEBI:83898"/>
        <dbReference type="ChEBI" id="CHEBI:456216"/>
        <dbReference type="EC" id="6.3.2.8"/>
    </reaction>
</comment>
<feature type="domain" description="Mur ligase C-terminal" evidence="16">
    <location>
        <begin position="316"/>
        <end position="441"/>
    </location>
</feature>
<dbReference type="GO" id="GO:0008763">
    <property type="term" value="F:UDP-N-acetylmuramate-L-alanine ligase activity"/>
    <property type="evidence" value="ECO:0007669"/>
    <property type="project" value="UniProtKB-UniRule"/>
</dbReference>
<comment type="similarity">
    <text evidence="14">Belongs to the MurCDEF family.</text>
</comment>
<comment type="subcellular location">
    <subcellularLocation>
        <location evidence="1 14">Cytoplasm</location>
    </subcellularLocation>
</comment>
<dbReference type="Gene3D" id="3.40.50.720">
    <property type="entry name" value="NAD(P)-binding Rossmann-like Domain"/>
    <property type="match status" value="1"/>
</dbReference>